<feature type="compositionally biased region" description="Basic and acidic residues" evidence="3">
    <location>
        <begin position="13"/>
        <end position="55"/>
    </location>
</feature>
<dbReference type="Pfam" id="PF00415">
    <property type="entry name" value="RCC1"/>
    <property type="match status" value="1"/>
</dbReference>
<feature type="compositionally biased region" description="Basic residues" evidence="3">
    <location>
        <begin position="1"/>
        <end position="11"/>
    </location>
</feature>
<dbReference type="STRING" id="36166.T1GJI0"/>
<reference evidence="4" key="2">
    <citation type="submission" date="2015-06" db="UniProtKB">
        <authorList>
            <consortium name="EnsemblMetazoa"/>
        </authorList>
    </citation>
    <scope>IDENTIFICATION</scope>
</reference>
<proteinExistence type="predicted"/>
<dbReference type="EnsemblMetazoa" id="MESCA003629-RA">
    <property type="protein sequence ID" value="MESCA003629-PA"/>
    <property type="gene ID" value="MESCA003629"/>
</dbReference>
<dbReference type="InterPro" id="IPR000408">
    <property type="entry name" value="Reg_chr_condens"/>
</dbReference>
<dbReference type="SUPFAM" id="SSF50985">
    <property type="entry name" value="RCC1/BLIP-II"/>
    <property type="match status" value="1"/>
</dbReference>
<dbReference type="PANTHER" id="PTHR22870:SF408">
    <property type="entry name" value="OS09G0560450 PROTEIN"/>
    <property type="match status" value="1"/>
</dbReference>
<keyword evidence="5" id="KW-1185">Reference proteome</keyword>
<dbReference type="Gene3D" id="2.130.10.30">
    <property type="entry name" value="Regulator of chromosome condensation 1/beta-lactamase-inhibitor protein II"/>
    <property type="match status" value="1"/>
</dbReference>
<dbReference type="InterPro" id="IPR051210">
    <property type="entry name" value="Ub_ligase/GEF_domain"/>
</dbReference>
<keyword evidence="1" id="KW-0677">Repeat</keyword>
<name>T1GJI0_MEGSC</name>
<feature type="region of interest" description="Disordered" evidence="3">
    <location>
        <begin position="1"/>
        <end position="63"/>
    </location>
</feature>
<evidence type="ECO:0000313" key="5">
    <source>
        <dbReference type="Proteomes" id="UP000015102"/>
    </source>
</evidence>
<dbReference type="HOGENOM" id="CLU_807228_0_0_1"/>
<evidence type="ECO:0000256" key="3">
    <source>
        <dbReference type="SAM" id="MobiDB-lite"/>
    </source>
</evidence>
<evidence type="ECO:0000256" key="2">
    <source>
        <dbReference type="PROSITE-ProRule" id="PRU00235"/>
    </source>
</evidence>
<organism evidence="4 5">
    <name type="scientific">Megaselia scalaris</name>
    <name type="common">Humpbacked fly</name>
    <name type="synonym">Phora scalaris</name>
    <dbReference type="NCBI Taxonomy" id="36166"/>
    <lineage>
        <taxon>Eukaryota</taxon>
        <taxon>Metazoa</taxon>
        <taxon>Ecdysozoa</taxon>
        <taxon>Arthropoda</taxon>
        <taxon>Hexapoda</taxon>
        <taxon>Insecta</taxon>
        <taxon>Pterygota</taxon>
        <taxon>Neoptera</taxon>
        <taxon>Endopterygota</taxon>
        <taxon>Diptera</taxon>
        <taxon>Brachycera</taxon>
        <taxon>Muscomorpha</taxon>
        <taxon>Platypezoidea</taxon>
        <taxon>Phoridae</taxon>
        <taxon>Megaseliini</taxon>
        <taxon>Megaselia</taxon>
    </lineage>
</organism>
<sequence>MITQAKRRTNVKQKLEESLRKEIARRSEDEGENKEVPPPEFEKDFEMVDMKKEEAPQEQPKPESVNIALQEPNYYMLPRIVDTIYVTGDIKEISSGLYHFALISTSGTLYTWGKNLEYQLGNGDGERKSISFPQIVEGITNPIHVECGADFTLVMMDDLTMKSFGGNANGQCAVPLTNTQETKSGRLFCLPTTKRLLRLEGKCVITPTEVNLPRPRINLDNEPIRHLKSLPKFKNTLSTLPMKKHHIKYCIYYLLQHFLDKKFEFSDCEQYFMNDLDYYLLELSFVLYLSNNNNFEFEQFFDEKFNNTNNILMDDANIQQDIFQLNYIDMIFENLTVKFKTVFT</sequence>
<dbReference type="PANTHER" id="PTHR22870">
    <property type="entry name" value="REGULATOR OF CHROMOSOME CONDENSATION"/>
    <property type="match status" value="1"/>
</dbReference>
<evidence type="ECO:0000256" key="1">
    <source>
        <dbReference type="ARBA" id="ARBA00022737"/>
    </source>
</evidence>
<dbReference type="AlphaFoldDB" id="T1GJI0"/>
<feature type="repeat" description="RCC1" evidence="2">
    <location>
        <begin position="107"/>
        <end position="158"/>
    </location>
</feature>
<dbReference type="EMBL" id="CAQQ02389739">
    <property type="status" value="NOT_ANNOTATED_CDS"/>
    <property type="molecule type" value="Genomic_DNA"/>
</dbReference>
<accession>T1GJI0</accession>
<reference evidence="5" key="1">
    <citation type="submission" date="2013-02" db="EMBL/GenBank/DDBJ databases">
        <authorList>
            <person name="Hughes D."/>
        </authorList>
    </citation>
    <scope>NUCLEOTIDE SEQUENCE</scope>
    <source>
        <strain>Durham</strain>
        <strain evidence="5">NC isolate 2 -- Noor lab</strain>
    </source>
</reference>
<dbReference type="Proteomes" id="UP000015102">
    <property type="component" value="Unassembled WGS sequence"/>
</dbReference>
<protein>
    <submittedName>
        <fullName evidence="4">Uncharacterized protein</fullName>
    </submittedName>
</protein>
<dbReference type="InterPro" id="IPR009091">
    <property type="entry name" value="RCC1/BLIP-II"/>
</dbReference>
<evidence type="ECO:0000313" key="4">
    <source>
        <dbReference type="EnsemblMetazoa" id="MESCA003629-PA"/>
    </source>
</evidence>
<dbReference type="PROSITE" id="PS50012">
    <property type="entry name" value="RCC1_3"/>
    <property type="match status" value="1"/>
</dbReference>